<dbReference type="EMBL" id="GEVI01019320">
    <property type="protein sequence ID" value="JAU13000.1"/>
    <property type="molecule type" value="Transcribed_RNA"/>
</dbReference>
<dbReference type="PANTHER" id="PTHR48449">
    <property type="entry name" value="DUF1985 DOMAIN-CONTAINING PROTEIN"/>
    <property type="match status" value="1"/>
</dbReference>
<evidence type="ECO:0000259" key="1">
    <source>
        <dbReference type="Pfam" id="PF09331"/>
    </source>
</evidence>
<gene>
    <name evidence="2" type="ORF">GA_TR17896_c0_g1_i1_g.57083</name>
</gene>
<dbReference type="AlphaFoldDB" id="A0A1J3D4G3"/>
<evidence type="ECO:0000313" key="2">
    <source>
        <dbReference type="EMBL" id="JAU13000.1"/>
    </source>
</evidence>
<name>A0A1J3D4G3_NOCCA</name>
<proteinExistence type="predicted"/>
<protein>
    <recommendedName>
        <fullName evidence="1">DUF1985 domain-containing protein</fullName>
    </recommendedName>
</protein>
<reference evidence="2" key="1">
    <citation type="submission" date="2016-07" db="EMBL/GenBank/DDBJ databases">
        <title>De novo transcriptome assembly of four accessions of the metal hyperaccumulator plant Noccaea caerulescens.</title>
        <authorList>
            <person name="Blande D."/>
            <person name="Halimaa P."/>
            <person name="Tervahauta A.I."/>
            <person name="Aarts M.G."/>
            <person name="Karenlampi S.O."/>
        </authorList>
    </citation>
    <scope>NUCLEOTIDE SEQUENCE</scope>
</reference>
<feature type="domain" description="DUF1985" evidence="1">
    <location>
        <begin position="79"/>
        <end position="214"/>
    </location>
</feature>
<accession>A0A1J3D4G3</accession>
<dbReference type="Pfam" id="PF09331">
    <property type="entry name" value="DUF1985"/>
    <property type="match status" value="1"/>
</dbReference>
<organism evidence="2">
    <name type="scientific">Noccaea caerulescens</name>
    <name type="common">Alpine penny-cress</name>
    <name type="synonym">Thlaspi caerulescens</name>
    <dbReference type="NCBI Taxonomy" id="107243"/>
    <lineage>
        <taxon>Eukaryota</taxon>
        <taxon>Viridiplantae</taxon>
        <taxon>Streptophyta</taxon>
        <taxon>Embryophyta</taxon>
        <taxon>Tracheophyta</taxon>
        <taxon>Spermatophyta</taxon>
        <taxon>Magnoliopsida</taxon>
        <taxon>eudicotyledons</taxon>
        <taxon>Gunneridae</taxon>
        <taxon>Pentapetalae</taxon>
        <taxon>rosids</taxon>
        <taxon>malvids</taxon>
        <taxon>Brassicales</taxon>
        <taxon>Brassicaceae</taxon>
        <taxon>Coluteocarpeae</taxon>
        <taxon>Noccaea</taxon>
    </lineage>
</organism>
<dbReference type="PANTHER" id="PTHR48449:SF1">
    <property type="entry name" value="DUF1985 DOMAIN-CONTAINING PROTEIN"/>
    <property type="match status" value="1"/>
</dbReference>
<dbReference type="InterPro" id="IPR015410">
    <property type="entry name" value="DUF1985"/>
</dbReference>
<sequence>MGNAVAGMDSDLPKRLFEEGAEPLGDKINKCARMSILKVLANNIASEYAEVKRDPLFANIMAIHENRLHFSAKMVHSFLTRQLVTAKKHELWFVFARRPLRFSLQEFHAVTGLKCIDDGNSDLNNWVDDGGFWSRLLKSRGKISLEMIRKKHIKEANKWTRLDRLRLVYFCVAGLLMAVDEKTWVSHDYIKLIMDFDKLRAYPWGLRCFDHLVKGVIKARSELSNPISYVLEGFAYALQIWIMEAIPDCGILLGKKLNAADHIFPRCANWSGAARAGFVEIINLENAVLKTGLVYCYISSAGNMDVIDSAEFTWNDEMRDERVDMMKELIGSNYD</sequence>